<dbReference type="SUPFAM" id="SSF49879">
    <property type="entry name" value="SMAD/FHA domain"/>
    <property type="match status" value="1"/>
</dbReference>
<feature type="compositionally biased region" description="Pro residues" evidence="1">
    <location>
        <begin position="212"/>
        <end position="252"/>
    </location>
</feature>
<gene>
    <name evidence="3" type="ORF">CYMTET_6434</name>
</gene>
<feature type="region of interest" description="Disordered" evidence="1">
    <location>
        <begin position="167"/>
        <end position="255"/>
    </location>
</feature>
<feature type="domain" description="FHA" evidence="2">
    <location>
        <begin position="40"/>
        <end position="102"/>
    </location>
</feature>
<dbReference type="Pfam" id="PF00498">
    <property type="entry name" value="FHA"/>
    <property type="match status" value="1"/>
</dbReference>
<reference evidence="3 4" key="1">
    <citation type="journal article" date="2015" name="Genome Biol. Evol.">
        <title>Comparative Genomics of a Bacterivorous Green Alga Reveals Evolutionary Causalities and Consequences of Phago-Mixotrophic Mode of Nutrition.</title>
        <authorList>
            <person name="Burns J.A."/>
            <person name="Paasch A."/>
            <person name="Narechania A."/>
            <person name="Kim E."/>
        </authorList>
    </citation>
    <scope>NUCLEOTIDE SEQUENCE [LARGE SCALE GENOMIC DNA]</scope>
    <source>
        <strain evidence="3 4">PLY_AMNH</strain>
    </source>
</reference>
<evidence type="ECO:0000313" key="4">
    <source>
        <dbReference type="Proteomes" id="UP001190700"/>
    </source>
</evidence>
<dbReference type="Proteomes" id="UP001190700">
    <property type="component" value="Unassembled WGS sequence"/>
</dbReference>
<evidence type="ECO:0000259" key="2">
    <source>
        <dbReference type="PROSITE" id="PS50006"/>
    </source>
</evidence>
<keyword evidence="4" id="KW-1185">Reference proteome</keyword>
<proteinExistence type="predicted"/>
<dbReference type="InterPro" id="IPR000253">
    <property type="entry name" value="FHA_dom"/>
</dbReference>
<dbReference type="Gene3D" id="2.60.200.20">
    <property type="match status" value="1"/>
</dbReference>
<evidence type="ECO:0000313" key="3">
    <source>
        <dbReference type="EMBL" id="KAK3285973.1"/>
    </source>
</evidence>
<dbReference type="PROSITE" id="PS50006">
    <property type="entry name" value="FHA_DOMAIN"/>
    <property type="match status" value="1"/>
</dbReference>
<evidence type="ECO:0000256" key="1">
    <source>
        <dbReference type="SAM" id="MobiDB-lite"/>
    </source>
</evidence>
<dbReference type="InterPro" id="IPR008984">
    <property type="entry name" value="SMAD_FHA_dom_sf"/>
</dbReference>
<comment type="caution">
    <text evidence="3">The sequence shown here is derived from an EMBL/GenBank/DDBJ whole genome shotgun (WGS) entry which is preliminary data.</text>
</comment>
<name>A0AAE0GXG1_9CHLO</name>
<protein>
    <recommendedName>
        <fullName evidence="2">FHA domain-containing protein</fullName>
    </recommendedName>
</protein>
<dbReference type="CDD" id="cd00060">
    <property type="entry name" value="FHA"/>
    <property type="match status" value="1"/>
</dbReference>
<dbReference type="EMBL" id="LGRX02001537">
    <property type="protein sequence ID" value="KAK3285973.1"/>
    <property type="molecule type" value="Genomic_DNA"/>
</dbReference>
<accession>A0AAE0GXG1</accession>
<sequence length="576" mass="66305">MNISSGVMPVPRGNEDAYSLYFLRNRANGDIIRVKNRSCIVVGRGFKGSHDQKDKYYTVPLACKPVKRILSRQQFSLEIINNTLFITDTNSGNGTYFNDVRLVSEVAVPLEHGDVISVGPQNHYMCVSNFLGEICESNRHLTWTVQKDHSYIPRHLEWDLRSDTSEDAAHHYTPPLTPTADLPEDHPDANEDLSAYLNLNHDDPLILSNPEPQNPLPSPPVLPTPEPQNPPLPPPVLPNPEPQNPPPPPPPDSELLFKNAYREHQIQFIDCPVCWITCMYKPKVLISRQDLSYVSEAEPNKLSFGHSWLFKCKNNHYICRPCGQRRYNEWVDNDMKLNEQDKEIICSQCVGVKNPAVLTTEQRNRFFHIFNIKQHQVDTLKQFERRISLRHEQLAKEDVEQKTAAIYEQRLQAQSAQHMQQLGQVNNGQAIDMEVFREQARKELTGDICINRCPWCNVGASDINGCMAAHCKADDSHGFRRRKDPGCGKYFCGFCFEKCENYDACHAHVKYCQKNFSEDRLLFGGREYFVSIDQHQEHWAKVTAQRILARIRSEPPEPYKDAMMEVFETLYRKDLQ</sequence>
<organism evidence="3 4">
    <name type="scientific">Cymbomonas tetramitiformis</name>
    <dbReference type="NCBI Taxonomy" id="36881"/>
    <lineage>
        <taxon>Eukaryota</taxon>
        <taxon>Viridiplantae</taxon>
        <taxon>Chlorophyta</taxon>
        <taxon>Pyramimonadophyceae</taxon>
        <taxon>Pyramimonadales</taxon>
        <taxon>Pyramimonadaceae</taxon>
        <taxon>Cymbomonas</taxon>
    </lineage>
</organism>
<dbReference type="AlphaFoldDB" id="A0AAE0GXG1"/>